<dbReference type="InterPro" id="IPR001387">
    <property type="entry name" value="Cro/C1-type_HTH"/>
</dbReference>
<dbReference type="InterPro" id="IPR010982">
    <property type="entry name" value="Lambda_DNA-bd_dom_sf"/>
</dbReference>
<dbReference type="AlphaFoldDB" id="A0A8J2ZWE2"/>
<evidence type="ECO:0000259" key="2">
    <source>
        <dbReference type="PROSITE" id="PS50943"/>
    </source>
</evidence>
<feature type="domain" description="HTH cro/C1-type" evidence="2">
    <location>
        <begin position="11"/>
        <end position="65"/>
    </location>
</feature>
<gene>
    <name evidence="3" type="ORF">GCM10007096_19600</name>
</gene>
<sequence length="360" mass="40421">MLDARVTGSYISDLRKKADLTQVELAERLNVSHQAVSKWERGESLPDIGTLLEIAKQFNTTVDTLLSGRKSHKLYQGVDALIEKVATKQPQAASAMINNGEADVEGLIEIAPITKTSALQEVAGGIHRTSFSVQHLIDLAPFLERETLNTLVHSLETEDVGLEAIIDLAPFISPERIVTLLENIKEETLDFHHLSQLAPFLRKHLDGFIKRVTSERLQWSDIENIAPFVQSNTLAELIEETMSEPPEVHTIISLAPFLRQELSRWFENFNLKELKWVDIMGLAPFIGRENLDALLENFSETSLRPEQVLELAPFVSRGKLTALIPFMSQQDLTPDFIAEIAPFIDKQLLSQLVNSLSQQK</sequence>
<name>A0A8J2ZWE2_9BACL</name>
<accession>A0A8J2ZWE2</accession>
<dbReference type="SMART" id="SM00530">
    <property type="entry name" value="HTH_XRE"/>
    <property type="match status" value="1"/>
</dbReference>
<dbReference type="RefSeq" id="WP_188497222.1">
    <property type="nucleotide sequence ID" value="NZ_BMFV01000013.1"/>
</dbReference>
<dbReference type="PROSITE" id="PS50943">
    <property type="entry name" value="HTH_CROC1"/>
    <property type="match status" value="1"/>
</dbReference>
<evidence type="ECO:0000313" key="3">
    <source>
        <dbReference type="EMBL" id="GGH81547.1"/>
    </source>
</evidence>
<dbReference type="SUPFAM" id="SSF47413">
    <property type="entry name" value="lambda repressor-like DNA-binding domains"/>
    <property type="match status" value="1"/>
</dbReference>
<dbReference type="PANTHER" id="PTHR46558:SF11">
    <property type="entry name" value="HTH-TYPE TRANSCRIPTIONAL REGULATOR XRE"/>
    <property type="match status" value="1"/>
</dbReference>
<protein>
    <recommendedName>
        <fullName evidence="2">HTH cro/C1-type domain-containing protein</fullName>
    </recommendedName>
</protein>
<dbReference type="EMBL" id="BMFV01000013">
    <property type="protein sequence ID" value="GGH81547.1"/>
    <property type="molecule type" value="Genomic_DNA"/>
</dbReference>
<comment type="caution">
    <text evidence="3">The sequence shown here is derived from an EMBL/GenBank/DDBJ whole genome shotgun (WGS) entry which is preliminary data.</text>
</comment>
<dbReference type="Gene3D" id="1.10.260.40">
    <property type="entry name" value="lambda repressor-like DNA-binding domains"/>
    <property type="match status" value="1"/>
</dbReference>
<dbReference type="Pfam" id="PF01381">
    <property type="entry name" value="HTH_3"/>
    <property type="match status" value="1"/>
</dbReference>
<evidence type="ECO:0000313" key="4">
    <source>
        <dbReference type="Proteomes" id="UP000656813"/>
    </source>
</evidence>
<reference evidence="3" key="2">
    <citation type="submission" date="2020-09" db="EMBL/GenBank/DDBJ databases">
        <authorList>
            <person name="Sun Q."/>
            <person name="Zhou Y."/>
        </authorList>
    </citation>
    <scope>NUCLEOTIDE SEQUENCE</scope>
    <source>
        <strain evidence="3">CGMCC 1.12777</strain>
    </source>
</reference>
<dbReference type="CDD" id="cd00093">
    <property type="entry name" value="HTH_XRE"/>
    <property type="match status" value="1"/>
</dbReference>
<evidence type="ECO:0000256" key="1">
    <source>
        <dbReference type="ARBA" id="ARBA00023125"/>
    </source>
</evidence>
<proteinExistence type="predicted"/>
<dbReference type="GO" id="GO:0003677">
    <property type="term" value="F:DNA binding"/>
    <property type="evidence" value="ECO:0007669"/>
    <property type="project" value="UniProtKB-KW"/>
</dbReference>
<organism evidence="3 4">
    <name type="scientific">Pullulanibacillus pueri</name>
    <dbReference type="NCBI Taxonomy" id="1437324"/>
    <lineage>
        <taxon>Bacteria</taxon>
        <taxon>Bacillati</taxon>
        <taxon>Bacillota</taxon>
        <taxon>Bacilli</taxon>
        <taxon>Bacillales</taxon>
        <taxon>Sporolactobacillaceae</taxon>
        <taxon>Pullulanibacillus</taxon>
    </lineage>
</organism>
<reference evidence="3" key="1">
    <citation type="journal article" date="2014" name="Int. J. Syst. Evol. Microbiol.">
        <title>Complete genome sequence of Corynebacterium casei LMG S-19264T (=DSM 44701T), isolated from a smear-ripened cheese.</title>
        <authorList>
            <consortium name="US DOE Joint Genome Institute (JGI-PGF)"/>
            <person name="Walter F."/>
            <person name="Albersmeier A."/>
            <person name="Kalinowski J."/>
            <person name="Ruckert C."/>
        </authorList>
    </citation>
    <scope>NUCLEOTIDE SEQUENCE</scope>
    <source>
        <strain evidence="3">CGMCC 1.12777</strain>
    </source>
</reference>
<dbReference type="PANTHER" id="PTHR46558">
    <property type="entry name" value="TRACRIPTIONAL REGULATORY PROTEIN-RELATED-RELATED"/>
    <property type="match status" value="1"/>
</dbReference>
<keyword evidence="1" id="KW-0238">DNA-binding</keyword>
<dbReference type="Proteomes" id="UP000656813">
    <property type="component" value="Unassembled WGS sequence"/>
</dbReference>
<keyword evidence="4" id="KW-1185">Reference proteome</keyword>